<proteinExistence type="predicted"/>
<reference evidence="6" key="1">
    <citation type="journal article" date="2016" name="Nature">
        <title>Genome evolution in the allotetraploid frog Xenopus laevis.</title>
        <authorList>
            <person name="Session A.M."/>
            <person name="Uno Y."/>
            <person name="Kwon T."/>
            <person name="Chapman J.A."/>
            <person name="Toyoda A."/>
            <person name="Takahashi S."/>
            <person name="Fukui A."/>
            <person name="Hikosaka A."/>
            <person name="Suzuki A."/>
            <person name="Kondo M."/>
            <person name="van Heeringen S.J."/>
            <person name="Quigley I."/>
            <person name="Heinz S."/>
            <person name="Ogino H."/>
            <person name="Ochi H."/>
            <person name="Hellsten U."/>
            <person name="Lyons J.B."/>
            <person name="Simakov O."/>
            <person name="Putnam N."/>
            <person name="Stites J."/>
            <person name="Kuroki Y."/>
            <person name="Tanaka T."/>
            <person name="Michiue T."/>
            <person name="Watanabe M."/>
            <person name="Bogdanovic O."/>
            <person name="Lister R."/>
            <person name="Georgiou G."/>
            <person name="Paranjpe S.S."/>
            <person name="van Kruijsbergen I."/>
            <person name="Shu S."/>
            <person name="Carlson J."/>
            <person name="Kinoshita T."/>
            <person name="Ohta Y."/>
            <person name="Mawaribuchi S."/>
            <person name="Jenkins J."/>
            <person name="Grimwood J."/>
            <person name="Schmutz J."/>
            <person name="Mitros T."/>
            <person name="Mozaffari S.V."/>
            <person name="Suzuki Y."/>
            <person name="Haramoto Y."/>
            <person name="Yamamoto T.S."/>
            <person name="Takagi C."/>
            <person name="Heald R."/>
            <person name="Miller K."/>
            <person name="Haudenschild C."/>
            <person name="Kitzman J."/>
            <person name="Nakayama T."/>
            <person name="Izutsu Y."/>
            <person name="Robert J."/>
            <person name="Fortriede J."/>
            <person name="Burns K."/>
            <person name="Lotay V."/>
            <person name="Karimi K."/>
            <person name="Yasuoka Y."/>
            <person name="Dichmann D.S."/>
            <person name="Flajnik M.F."/>
            <person name="Houston D.W."/>
            <person name="Shendure J."/>
            <person name="DuPasquier L."/>
            <person name="Vize P.D."/>
            <person name="Zorn A.M."/>
            <person name="Ito M."/>
            <person name="Marcotte E.M."/>
            <person name="Wallingford J.B."/>
            <person name="Ito Y."/>
            <person name="Asashima M."/>
            <person name="Ueno N."/>
            <person name="Matsuda Y."/>
            <person name="Veenstra G.J."/>
            <person name="Fujiyama A."/>
            <person name="Harland R.M."/>
            <person name="Taira M."/>
            <person name="Rokhsar D.S."/>
        </authorList>
    </citation>
    <scope>NUCLEOTIDE SEQUENCE [LARGE SCALE GENOMIC DNA]</scope>
    <source>
        <strain evidence="6">J</strain>
    </source>
</reference>
<evidence type="ECO:0000256" key="1">
    <source>
        <dbReference type="ARBA" id="ARBA00023125"/>
    </source>
</evidence>
<dbReference type="AlphaFoldDB" id="A0A974CJ83"/>
<dbReference type="InterPro" id="IPR044068">
    <property type="entry name" value="CB"/>
</dbReference>
<dbReference type="EMBL" id="CM004477">
    <property type="protein sequence ID" value="OCT74287.1"/>
    <property type="molecule type" value="Genomic_DNA"/>
</dbReference>
<dbReference type="InterPro" id="IPR011010">
    <property type="entry name" value="DNA_brk_join_enz"/>
</dbReference>
<evidence type="ECO:0000256" key="2">
    <source>
        <dbReference type="ARBA" id="ARBA00023172"/>
    </source>
</evidence>
<dbReference type="InterPro" id="IPR013762">
    <property type="entry name" value="Integrase-like_cat_sf"/>
</dbReference>
<keyword evidence="1" id="KW-0238">DNA-binding</keyword>
<sequence>MFCIGSQPSCSVSPPYEEAASPPVSRCGASGAGPAGVAHRVSMATGGPGPQKEKAAQRKTQSCSTLPSSAGSASSMGAFRDIEAAGPPSAGVLLSQQQQEQDAAGRSAEAGFEQIRVLGNYDNADVLNALLSSLSSGAVSKQSSTGVSENAFKDPNLCDTTPLGLHLPQAVRDKIVRGEYLDLLSLLRSAKEFLVKNDKISEVEVDRRRPVARTFSNWLQAFCIYANILCTKQPHLSSGLFKHVDIILEAYKAYGGIAWFIFFRQKMSIQRSIPWGSKDIDLWMGMLIPRFKHECAHFGGGHPAFRCVNRFVSSQTRPSAKDSGYREDNTSEVGCNVALSKSIRSNPQIVVEKIDKELALGRVQGTFVDPPFDNFRGSPLGLVPKKDPGSYRLIHHLSFPSGESVNDGIGRELSSVSYASFDNAVAVVQHCVSQALGVQQSAGCSRDTLPELFMGSCAARVQRWLTCSLADKTWQSYLGSWRKGIAFKDGLHRETGLGDRELILWFILEQGQAKYSASSIQKHLAGISFWMKLLGLEDVTKSFLVKQILKGISRVRRSGDTRKPIILLILNKLLAALPQVCLSLYEQVLFRVLFIFCFFAALRVSEALSSSKSIPGGLQWDDVTLVNGKLCLLIRTSKTDQSGKAFVAIRPSVCGPFFIHADGSYLTKYHFTKVLHDCIVRVGLSPNDYKTHSFRTGLTWLCMALCKSGLLGI</sequence>
<dbReference type="PANTHER" id="PTHR34605">
    <property type="entry name" value="PHAGE_INTEGRASE DOMAIN-CONTAINING PROTEIN"/>
    <property type="match status" value="1"/>
</dbReference>
<dbReference type="InterPro" id="IPR010998">
    <property type="entry name" value="Integrase_recombinase_N"/>
</dbReference>
<accession>A0A974CJ83</accession>
<dbReference type="GO" id="GO:0006310">
    <property type="term" value="P:DNA recombination"/>
    <property type="evidence" value="ECO:0007669"/>
    <property type="project" value="UniProtKB-KW"/>
</dbReference>
<dbReference type="SUPFAM" id="SSF47823">
    <property type="entry name" value="lambda integrase-like, N-terminal domain"/>
    <property type="match status" value="1"/>
</dbReference>
<name>A0A974CJ83_XENLA</name>
<dbReference type="Gene3D" id="1.10.150.130">
    <property type="match status" value="1"/>
</dbReference>
<dbReference type="PANTHER" id="PTHR34605:SF8">
    <property type="entry name" value="FILAGGRIN-2-LIKE ISOFORM X1"/>
    <property type="match status" value="1"/>
</dbReference>
<organism evidence="5 6">
    <name type="scientific">Xenopus laevis</name>
    <name type="common">African clawed frog</name>
    <dbReference type="NCBI Taxonomy" id="8355"/>
    <lineage>
        <taxon>Eukaryota</taxon>
        <taxon>Metazoa</taxon>
        <taxon>Chordata</taxon>
        <taxon>Craniata</taxon>
        <taxon>Vertebrata</taxon>
        <taxon>Euteleostomi</taxon>
        <taxon>Amphibia</taxon>
        <taxon>Batrachia</taxon>
        <taxon>Anura</taxon>
        <taxon>Pipoidea</taxon>
        <taxon>Pipidae</taxon>
        <taxon>Xenopodinae</taxon>
        <taxon>Xenopus</taxon>
        <taxon>Xenopus</taxon>
    </lineage>
</organism>
<protein>
    <recommendedName>
        <fullName evidence="4">Core-binding (CB) domain-containing protein</fullName>
    </recommendedName>
</protein>
<feature type="compositionally biased region" description="Polar residues" evidence="3">
    <location>
        <begin position="58"/>
        <end position="67"/>
    </location>
</feature>
<dbReference type="Gene3D" id="1.10.443.10">
    <property type="entry name" value="Intergrase catalytic core"/>
    <property type="match status" value="1"/>
</dbReference>
<dbReference type="Proteomes" id="UP000694892">
    <property type="component" value="Chromosome 6S"/>
</dbReference>
<dbReference type="InterPro" id="IPR052925">
    <property type="entry name" value="Phage_Integrase-like_Recomb"/>
</dbReference>
<dbReference type="GO" id="GO:0015074">
    <property type="term" value="P:DNA integration"/>
    <property type="evidence" value="ECO:0007669"/>
    <property type="project" value="InterPro"/>
</dbReference>
<gene>
    <name evidence="5" type="ORF">XELAEV_18033247mg</name>
</gene>
<dbReference type="GO" id="GO:0003677">
    <property type="term" value="F:DNA binding"/>
    <property type="evidence" value="ECO:0007669"/>
    <property type="project" value="UniProtKB-KW"/>
</dbReference>
<dbReference type="PROSITE" id="PS51900">
    <property type="entry name" value="CB"/>
    <property type="match status" value="1"/>
</dbReference>
<feature type="region of interest" description="Disordered" evidence="3">
    <location>
        <begin position="1"/>
        <end position="74"/>
    </location>
</feature>
<evidence type="ECO:0000313" key="5">
    <source>
        <dbReference type="EMBL" id="OCT74287.1"/>
    </source>
</evidence>
<feature type="domain" description="Core-binding (CB)" evidence="4">
    <location>
        <begin position="455"/>
        <end position="535"/>
    </location>
</feature>
<dbReference type="SUPFAM" id="SSF56349">
    <property type="entry name" value="DNA breaking-rejoining enzymes"/>
    <property type="match status" value="1"/>
</dbReference>
<evidence type="ECO:0000256" key="3">
    <source>
        <dbReference type="SAM" id="MobiDB-lite"/>
    </source>
</evidence>
<keyword evidence="2" id="KW-0233">DNA recombination</keyword>
<feature type="compositionally biased region" description="Polar residues" evidence="3">
    <location>
        <begin position="1"/>
        <end position="12"/>
    </location>
</feature>
<evidence type="ECO:0000259" key="4">
    <source>
        <dbReference type="PROSITE" id="PS51900"/>
    </source>
</evidence>
<evidence type="ECO:0000313" key="6">
    <source>
        <dbReference type="Proteomes" id="UP000694892"/>
    </source>
</evidence>